<accession>A0A5S5DB00</accession>
<sequence>METIEAKAAALGLEKGYYLLLMAILEENDEQTEPATELATAS</sequence>
<dbReference type="AlphaFoldDB" id="A0A5S5DB00"/>
<dbReference type="Proteomes" id="UP000325105">
    <property type="component" value="Unassembled WGS sequence"/>
</dbReference>
<comment type="caution">
    <text evidence="1">The sequence shown here is derived from an EMBL/GenBank/DDBJ whole genome shotgun (WGS) entry which is preliminary data.</text>
</comment>
<organism evidence="1 2">
    <name type="scientific">Sphingobacterium allocomposti</name>
    <dbReference type="NCBI Taxonomy" id="415956"/>
    <lineage>
        <taxon>Bacteria</taxon>
        <taxon>Pseudomonadati</taxon>
        <taxon>Bacteroidota</taxon>
        <taxon>Sphingobacteriia</taxon>
        <taxon>Sphingobacteriales</taxon>
        <taxon>Sphingobacteriaceae</taxon>
        <taxon>Sphingobacterium</taxon>
    </lineage>
</organism>
<keyword evidence="2" id="KW-1185">Reference proteome</keyword>
<reference evidence="1 2" key="1">
    <citation type="submission" date="2019-07" db="EMBL/GenBank/DDBJ databases">
        <title>Genomic Encyclopedia of Archaeal and Bacterial Type Strains, Phase II (KMG-II): from individual species to whole genera.</title>
        <authorList>
            <person name="Goeker M."/>
        </authorList>
    </citation>
    <scope>NUCLEOTIDE SEQUENCE [LARGE SCALE GENOMIC DNA]</scope>
    <source>
        <strain evidence="1 2">DSM 18850</strain>
    </source>
</reference>
<proteinExistence type="predicted"/>
<dbReference type="RefSeq" id="WP_262713453.1">
    <property type="nucleotide sequence ID" value="NZ_VNHX01000017.1"/>
</dbReference>
<name>A0A5S5DB00_9SPHI</name>
<evidence type="ECO:0000313" key="2">
    <source>
        <dbReference type="Proteomes" id="UP000325105"/>
    </source>
</evidence>
<gene>
    <name evidence="1" type="ORF">BC792_11771</name>
</gene>
<evidence type="ECO:0000313" key="1">
    <source>
        <dbReference type="EMBL" id="TYP92296.1"/>
    </source>
</evidence>
<protein>
    <submittedName>
        <fullName evidence="1">Uncharacterized protein</fullName>
    </submittedName>
</protein>
<dbReference type="EMBL" id="VNHX01000017">
    <property type="protein sequence ID" value="TYP92296.1"/>
    <property type="molecule type" value="Genomic_DNA"/>
</dbReference>